<feature type="domain" description="Quinate/shikimate 5-dehydrogenase/glutamyl-tRNA reductase" evidence="9">
    <location>
        <begin position="131"/>
        <end position="197"/>
    </location>
</feature>
<comment type="subunit">
    <text evidence="8">Homodimer.</text>
</comment>
<evidence type="ECO:0000313" key="12">
    <source>
        <dbReference type="EMBL" id="MXY34727.1"/>
    </source>
</evidence>
<evidence type="ECO:0000259" key="11">
    <source>
        <dbReference type="Pfam" id="PF18317"/>
    </source>
</evidence>
<feature type="domain" description="Shikimate dehydrogenase substrate binding N-terminal" evidence="10">
    <location>
        <begin position="11"/>
        <end position="93"/>
    </location>
</feature>
<dbReference type="PANTHER" id="PTHR21089">
    <property type="entry name" value="SHIKIMATE DEHYDROGENASE"/>
    <property type="match status" value="1"/>
</dbReference>
<evidence type="ECO:0000256" key="4">
    <source>
        <dbReference type="ARBA" id="ARBA00022857"/>
    </source>
</evidence>
<dbReference type="InterPro" id="IPR041121">
    <property type="entry name" value="SDH_C"/>
</dbReference>
<comment type="caution">
    <text evidence="12">The sequence shown here is derived from an EMBL/GenBank/DDBJ whole genome shotgun (WGS) entry which is preliminary data.</text>
</comment>
<feature type="binding site" evidence="8">
    <location>
        <begin position="133"/>
        <end position="137"/>
    </location>
    <ligand>
        <name>NADP(+)</name>
        <dbReference type="ChEBI" id="CHEBI:58349"/>
    </ligand>
</feature>
<feature type="binding site" evidence="8">
    <location>
        <position position="91"/>
    </location>
    <ligand>
        <name>shikimate</name>
        <dbReference type="ChEBI" id="CHEBI:36208"/>
    </ligand>
</feature>
<evidence type="ECO:0000256" key="1">
    <source>
        <dbReference type="ARBA" id="ARBA00004871"/>
    </source>
</evidence>
<feature type="binding site" evidence="8">
    <location>
        <position position="252"/>
    </location>
    <ligand>
        <name>shikimate</name>
        <dbReference type="ChEBI" id="CHEBI:36208"/>
    </ligand>
</feature>
<dbReference type="InterPro" id="IPR036291">
    <property type="entry name" value="NAD(P)-bd_dom_sf"/>
</dbReference>
<accession>A0A6B0Y3W8</accession>
<comment type="pathway">
    <text evidence="1 8">Metabolic intermediate biosynthesis; chorismate biosynthesis; chorismate from D-erythrose 4-phosphate and phosphoenolpyruvate: step 4/7.</text>
</comment>
<dbReference type="SUPFAM" id="SSF53223">
    <property type="entry name" value="Aminoacid dehydrogenase-like, N-terminal domain"/>
    <property type="match status" value="1"/>
</dbReference>
<evidence type="ECO:0000259" key="9">
    <source>
        <dbReference type="Pfam" id="PF01488"/>
    </source>
</evidence>
<dbReference type="HAMAP" id="MF_00222">
    <property type="entry name" value="Shikimate_DH_AroE"/>
    <property type="match status" value="1"/>
</dbReference>
<keyword evidence="5 8" id="KW-0560">Oxidoreductase</keyword>
<dbReference type="SUPFAM" id="SSF51735">
    <property type="entry name" value="NAD(P)-binding Rossmann-fold domains"/>
    <property type="match status" value="1"/>
</dbReference>
<dbReference type="GO" id="GO:0050661">
    <property type="term" value="F:NADP binding"/>
    <property type="evidence" value="ECO:0007669"/>
    <property type="project" value="InterPro"/>
</dbReference>
<protein>
    <recommendedName>
        <fullName evidence="2 8">Shikimate dehydrogenase (NADP(+))</fullName>
        <shortName evidence="8">SDH</shortName>
        <ecNumber evidence="2 8">1.1.1.25</ecNumber>
    </recommendedName>
</protein>
<dbReference type="InterPro" id="IPR046346">
    <property type="entry name" value="Aminoacid_DH-like_N_sf"/>
</dbReference>
<feature type="binding site" evidence="8">
    <location>
        <begin position="157"/>
        <end position="162"/>
    </location>
    <ligand>
        <name>NADP(+)</name>
        <dbReference type="ChEBI" id="CHEBI:58349"/>
    </ligand>
</feature>
<evidence type="ECO:0000256" key="8">
    <source>
        <dbReference type="HAMAP-Rule" id="MF_00222"/>
    </source>
</evidence>
<dbReference type="UniPathway" id="UPA00053">
    <property type="reaction ID" value="UER00087"/>
</dbReference>
<evidence type="ECO:0000256" key="7">
    <source>
        <dbReference type="ARBA" id="ARBA00049442"/>
    </source>
</evidence>
<evidence type="ECO:0000256" key="2">
    <source>
        <dbReference type="ARBA" id="ARBA00012962"/>
    </source>
</evidence>
<dbReference type="Pfam" id="PF08501">
    <property type="entry name" value="Shikimate_dh_N"/>
    <property type="match status" value="1"/>
</dbReference>
<dbReference type="NCBIfam" id="TIGR00507">
    <property type="entry name" value="aroE"/>
    <property type="match status" value="1"/>
</dbReference>
<evidence type="ECO:0000256" key="3">
    <source>
        <dbReference type="ARBA" id="ARBA00022605"/>
    </source>
</evidence>
<gene>
    <name evidence="8" type="primary">aroE</name>
    <name evidence="12" type="ORF">F4Y60_11700</name>
</gene>
<keyword evidence="4 8" id="KW-0521">NADP</keyword>
<dbReference type="GO" id="GO:0004764">
    <property type="term" value="F:shikimate 3-dehydrogenase (NADP+) activity"/>
    <property type="evidence" value="ECO:0007669"/>
    <property type="project" value="UniProtKB-UniRule"/>
</dbReference>
<dbReference type="Pfam" id="PF18317">
    <property type="entry name" value="SDH_C"/>
    <property type="match status" value="1"/>
</dbReference>
<dbReference type="AlphaFoldDB" id="A0A6B0Y3W8"/>
<name>A0A6B0Y3W8_9RHOB</name>
<feature type="binding site" evidence="8">
    <location>
        <position position="245"/>
    </location>
    <ligand>
        <name>NADP(+)</name>
        <dbReference type="ChEBI" id="CHEBI:58349"/>
    </ligand>
</feature>
<dbReference type="GO" id="GO:0005829">
    <property type="term" value="C:cytosol"/>
    <property type="evidence" value="ECO:0007669"/>
    <property type="project" value="TreeGrafter"/>
</dbReference>
<organism evidence="12">
    <name type="scientific">Boseongicola sp. SB0664_bin_43</name>
    <dbReference type="NCBI Taxonomy" id="2604844"/>
    <lineage>
        <taxon>Bacteria</taxon>
        <taxon>Pseudomonadati</taxon>
        <taxon>Pseudomonadota</taxon>
        <taxon>Alphaproteobacteria</taxon>
        <taxon>Rhodobacterales</taxon>
        <taxon>Paracoccaceae</taxon>
        <taxon>Boseongicola</taxon>
    </lineage>
</organism>
<evidence type="ECO:0000256" key="5">
    <source>
        <dbReference type="ARBA" id="ARBA00023002"/>
    </source>
</evidence>
<sequence>MSRHRIPLAGVIGTPVAHSKSPRIFRHWLTRFGVRGHYIPMDVAEEDLETAVRALPKLGFVGVNVTIPHKEHVLEIVDLVSDRAALTGSANTLVFRDDGKVHADSTDGHGFMENLRNNAPDWDPGQGPAAIRGAGGAARAVVASLLSAGVEEIRLSNRTRERSETLGKEFGAKVQIHDWSKAGDMFDGARTVVNATSLGMVGHDKLKVPLRGLSGDAVVTDLVYAPLETEFLAEARRIGCQTVDGLGMLLFQAAPGFERWFGIVPDVDDQLRQAVLS</sequence>
<dbReference type="CDD" id="cd01065">
    <property type="entry name" value="NAD_bind_Shikimate_DH"/>
    <property type="match status" value="1"/>
</dbReference>
<feature type="domain" description="SDH C-terminal" evidence="11">
    <location>
        <begin position="245"/>
        <end position="268"/>
    </location>
</feature>
<dbReference type="GO" id="GO:0008652">
    <property type="term" value="P:amino acid biosynthetic process"/>
    <property type="evidence" value="ECO:0007669"/>
    <property type="project" value="UniProtKB-KW"/>
</dbReference>
<feature type="binding site" evidence="8">
    <location>
        <position position="222"/>
    </location>
    <ligand>
        <name>NADP(+)</name>
        <dbReference type="ChEBI" id="CHEBI:58349"/>
    </ligand>
</feature>
<evidence type="ECO:0000256" key="6">
    <source>
        <dbReference type="ARBA" id="ARBA00023141"/>
    </source>
</evidence>
<dbReference type="InterPro" id="IPR011342">
    <property type="entry name" value="Shikimate_DH"/>
</dbReference>
<feature type="binding site" evidence="8">
    <location>
        <position position="66"/>
    </location>
    <ligand>
        <name>shikimate</name>
        <dbReference type="ChEBI" id="CHEBI:36208"/>
    </ligand>
</feature>
<feature type="binding site" evidence="8">
    <location>
        <position position="224"/>
    </location>
    <ligand>
        <name>shikimate</name>
        <dbReference type="ChEBI" id="CHEBI:36208"/>
    </ligand>
</feature>
<feature type="binding site" evidence="8">
    <location>
        <position position="107"/>
    </location>
    <ligand>
        <name>shikimate</name>
        <dbReference type="ChEBI" id="CHEBI:36208"/>
    </ligand>
</feature>
<reference evidence="12" key="1">
    <citation type="submission" date="2019-09" db="EMBL/GenBank/DDBJ databases">
        <title>Characterisation of the sponge microbiome using genome-centric metagenomics.</title>
        <authorList>
            <person name="Engelberts J.P."/>
            <person name="Robbins S.J."/>
            <person name="De Goeij J.M."/>
            <person name="Aranda M."/>
            <person name="Bell S.C."/>
            <person name="Webster N.S."/>
        </authorList>
    </citation>
    <scope>NUCLEOTIDE SEQUENCE</scope>
    <source>
        <strain evidence="12">SB0664_bin_43</strain>
    </source>
</reference>
<feature type="binding site" evidence="8">
    <location>
        <begin position="19"/>
        <end position="21"/>
    </location>
    <ligand>
        <name>shikimate</name>
        <dbReference type="ChEBI" id="CHEBI:36208"/>
    </ligand>
</feature>
<dbReference type="Gene3D" id="3.40.50.720">
    <property type="entry name" value="NAD(P)-binding Rossmann-like Domain"/>
    <property type="match status" value="1"/>
</dbReference>
<comment type="catalytic activity">
    <reaction evidence="7 8">
        <text>shikimate + NADP(+) = 3-dehydroshikimate + NADPH + H(+)</text>
        <dbReference type="Rhea" id="RHEA:17737"/>
        <dbReference type="ChEBI" id="CHEBI:15378"/>
        <dbReference type="ChEBI" id="CHEBI:16630"/>
        <dbReference type="ChEBI" id="CHEBI:36208"/>
        <dbReference type="ChEBI" id="CHEBI:57783"/>
        <dbReference type="ChEBI" id="CHEBI:58349"/>
        <dbReference type="EC" id="1.1.1.25"/>
    </reaction>
</comment>
<keyword evidence="6 8" id="KW-0057">Aromatic amino acid biosynthesis</keyword>
<dbReference type="EC" id="1.1.1.25" evidence="2 8"/>
<dbReference type="Gene3D" id="3.40.50.10860">
    <property type="entry name" value="Leucine Dehydrogenase, chain A, domain 1"/>
    <property type="match status" value="1"/>
</dbReference>
<feature type="binding site" evidence="8">
    <location>
        <position position="82"/>
    </location>
    <ligand>
        <name>NADP(+)</name>
        <dbReference type="ChEBI" id="CHEBI:58349"/>
    </ligand>
</feature>
<dbReference type="Pfam" id="PF01488">
    <property type="entry name" value="Shikimate_DH"/>
    <property type="match status" value="1"/>
</dbReference>
<dbReference type="InterPro" id="IPR022893">
    <property type="entry name" value="Shikimate_DH_fam"/>
</dbReference>
<evidence type="ECO:0000259" key="10">
    <source>
        <dbReference type="Pfam" id="PF08501"/>
    </source>
</evidence>
<comment type="function">
    <text evidence="8">Involved in the biosynthesis of the chorismate, which leads to the biosynthesis of aromatic amino acids. Catalyzes the reversible NADPH linked reduction of 3-dehydroshikimate (DHSA) to yield shikimate (SA).</text>
</comment>
<dbReference type="GO" id="GO:0009073">
    <property type="term" value="P:aromatic amino acid family biosynthetic process"/>
    <property type="evidence" value="ECO:0007669"/>
    <property type="project" value="UniProtKB-KW"/>
</dbReference>
<keyword evidence="3 8" id="KW-0028">Amino-acid biosynthesis</keyword>
<dbReference type="GO" id="GO:0019632">
    <property type="term" value="P:shikimate metabolic process"/>
    <property type="evidence" value="ECO:0007669"/>
    <property type="project" value="InterPro"/>
</dbReference>
<proteinExistence type="inferred from homology"/>
<dbReference type="NCBIfam" id="NF001312">
    <property type="entry name" value="PRK00258.1-4"/>
    <property type="match status" value="1"/>
</dbReference>
<feature type="active site" description="Proton acceptor" evidence="8">
    <location>
        <position position="70"/>
    </location>
</feature>
<dbReference type="InterPro" id="IPR013708">
    <property type="entry name" value="Shikimate_DH-bd_N"/>
</dbReference>
<dbReference type="PANTHER" id="PTHR21089:SF1">
    <property type="entry name" value="BIFUNCTIONAL 3-DEHYDROQUINATE DEHYDRATASE_SHIKIMATE DEHYDROGENASE, CHLOROPLASTIC"/>
    <property type="match status" value="1"/>
</dbReference>
<comment type="similarity">
    <text evidence="8">Belongs to the shikimate dehydrogenase family.</text>
</comment>
<dbReference type="EMBL" id="VXRY01000477">
    <property type="protein sequence ID" value="MXY34727.1"/>
    <property type="molecule type" value="Genomic_DNA"/>
</dbReference>
<dbReference type="GO" id="GO:0009423">
    <property type="term" value="P:chorismate biosynthetic process"/>
    <property type="evidence" value="ECO:0007669"/>
    <property type="project" value="UniProtKB-UniRule"/>
</dbReference>
<dbReference type="InterPro" id="IPR006151">
    <property type="entry name" value="Shikm_DH/Glu-tRNA_Rdtase"/>
</dbReference>